<dbReference type="Proteomes" id="UP000694892">
    <property type="component" value="Chromosome 3L"/>
</dbReference>
<evidence type="ECO:0000313" key="3">
    <source>
        <dbReference type="Proteomes" id="UP000694892"/>
    </source>
</evidence>
<organism evidence="2 3">
    <name type="scientific">Xenopus laevis</name>
    <name type="common">African clawed frog</name>
    <dbReference type="NCBI Taxonomy" id="8355"/>
    <lineage>
        <taxon>Eukaryota</taxon>
        <taxon>Metazoa</taxon>
        <taxon>Chordata</taxon>
        <taxon>Craniata</taxon>
        <taxon>Vertebrata</taxon>
        <taxon>Euteleostomi</taxon>
        <taxon>Amphibia</taxon>
        <taxon>Batrachia</taxon>
        <taxon>Anura</taxon>
        <taxon>Pipoidea</taxon>
        <taxon>Pipidae</taxon>
        <taxon>Xenopodinae</taxon>
        <taxon>Xenopus</taxon>
        <taxon>Xenopus</taxon>
    </lineage>
</organism>
<keyword evidence="1" id="KW-1133">Transmembrane helix</keyword>
<proteinExistence type="predicted"/>
<dbReference type="SUPFAM" id="SSF47266">
    <property type="entry name" value="4-helical cytokines"/>
    <property type="match status" value="1"/>
</dbReference>
<keyword evidence="1" id="KW-0472">Membrane</keyword>
<reference evidence="3" key="1">
    <citation type="journal article" date="2016" name="Nature">
        <title>Genome evolution in the allotetraploid frog Xenopus laevis.</title>
        <authorList>
            <person name="Session A.M."/>
            <person name="Uno Y."/>
            <person name="Kwon T."/>
            <person name="Chapman J.A."/>
            <person name="Toyoda A."/>
            <person name="Takahashi S."/>
            <person name="Fukui A."/>
            <person name="Hikosaka A."/>
            <person name="Suzuki A."/>
            <person name="Kondo M."/>
            <person name="van Heeringen S.J."/>
            <person name="Quigley I."/>
            <person name="Heinz S."/>
            <person name="Ogino H."/>
            <person name="Ochi H."/>
            <person name="Hellsten U."/>
            <person name="Lyons J.B."/>
            <person name="Simakov O."/>
            <person name="Putnam N."/>
            <person name="Stites J."/>
            <person name="Kuroki Y."/>
            <person name="Tanaka T."/>
            <person name="Michiue T."/>
            <person name="Watanabe M."/>
            <person name="Bogdanovic O."/>
            <person name="Lister R."/>
            <person name="Georgiou G."/>
            <person name="Paranjpe S.S."/>
            <person name="van Kruijsbergen I."/>
            <person name="Shu S."/>
            <person name="Carlson J."/>
            <person name="Kinoshita T."/>
            <person name="Ohta Y."/>
            <person name="Mawaribuchi S."/>
            <person name="Jenkins J."/>
            <person name="Grimwood J."/>
            <person name="Schmutz J."/>
            <person name="Mitros T."/>
            <person name="Mozaffari S.V."/>
            <person name="Suzuki Y."/>
            <person name="Haramoto Y."/>
            <person name="Yamamoto T.S."/>
            <person name="Takagi C."/>
            <person name="Heald R."/>
            <person name="Miller K."/>
            <person name="Haudenschild C."/>
            <person name="Kitzman J."/>
            <person name="Nakayama T."/>
            <person name="Izutsu Y."/>
            <person name="Robert J."/>
            <person name="Fortriede J."/>
            <person name="Burns K."/>
            <person name="Lotay V."/>
            <person name="Karimi K."/>
            <person name="Yasuoka Y."/>
            <person name="Dichmann D.S."/>
            <person name="Flajnik M.F."/>
            <person name="Houston D.W."/>
            <person name="Shendure J."/>
            <person name="DuPasquier L."/>
            <person name="Vize P.D."/>
            <person name="Zorn A.M."/>
            <person name="Ito M."/>
            <person name="Marcotte E.M."/>
            <person name="Wallingford J.B."/>
            <person name="Ito Y."/>
            <person name="Asashima M."/>
            <person name="Ueno N."/>
            <person name="Matsuda Y."/>
            <person name="Veenstra G.J."/>
            <person name="Fujiyama A."/>
            <person name="Harland R.M."/>
            <person name="Taira M."/>
            <person name="Rokhsar D.S."/>
        </authorList>
    </citation>
    <scope>NUCLEOTIDE SEQUENCE [LARGE SCALE GENOMIC DNA]</scope>
    <source>
        <strain evidence="3">J</strain>
    </source>
</reference>
<dbReference type="AlphaFoldDB" id="A0A974HSG3"/>
<evidence type="ECO:0000256" key="1">
    <source>
        <dbReference type="SAM" id="Phobius"/>
    </source>
</evidence>
<protein>
    <submittedName>
        <fullName evidence="2">Uncharacterized protein</fullName>
    </submittedName>
</protein>
<sequence length="171" mass="19643">MILVQLSLILPIFQLKMFGDIAVHFLLIHCFGAFVFAQGARHFINPKFVIQETIDNIDKINPDDMPNDLFAAPKKIQDDGCLTKNIMIFEREVIKIKFDNSNLSNSTKHICNNLKCLQTLCSRLNNTRGEENCGMRTENTEAFLTDLKHYLKHIYIKEICPKTSKTLKACH</sequence>
<accession>A0A974HSG3</accession>
<name>A0A974HSG3_XENLA</name>
<feature type="transmembrane region" description="Helical" evidence="1">
    <location>
        <begin position="21"/>
        <end position="40"/>
    </location>
</feature>
<evidence type="ECO:0000313" key="2">
    <source>
        <dbReference type="EMBL" id="OCT88535.1"/>
    </source>
</evidence>
<dbReference type="InterPro" id="IPR009079">
    <property type="entry name" value="4_helix_cytokine-like_core"/>
</dbReference>
<keyword evidence="1" id="KW-0812">Transmembrane</keyword>
<gene>
    <name evidence="2" type="ORF">XELAEV_18017164mg</name>
</gene>
<dbReference type="EMBL" id="CM004470">
    <property type="protein sequence ID" value="OCT88535.1"/>
    <property type="molecule type" value="Genomic_DNA"/>
</dbReference>